<organism evidence="1 2">
    <name type="scientific">Pedobacter nyackensis</name>
    <dbReference type="NCBI Taxonomy" id="475255"/>
    <lineage>
        <taxon>Bacteria</taxon>
        <taxon>Pseudomonadati</taxon>
        <taxon>Bacteroidota</taxon>
        <taxon>Sphingobacteriia</taxon>
        <taxon>Sphingobacteriales</taxon>
        <taxon>Sphingobacteriaceae</taxon>
        <taxon>Pedobacter</taxon>
    </lineage>
</organism>
<accession>A0A1W2DC72</accession>
<dbReference type="EMBL" id="FWYB01000006">
    <property type="protein sequence ID" value="SMC95075.1"/>
    <property type="molecule type" value="Genomic_DNA"/>
</dbReference>
<gene>
    <name evidence="1" type="ORF">SAMN04488101_106175</name>
</gene>
<dbReference type="Proteomes" id="UP000192678">
    <property type="component" value="Unassembled WGS sequence"/>
</dbReference>
<sequence>MKLKIFFSWQMTTDVKYNKRFILNCIEKAVKKLKNKPEFSNIEFIILEGITGEAGSPQVASLIVDERIPNCDIFIADLSVVNHISWLGREIQNLTGNKYKPFQNNNVIYEYGVAYNSLGEQKIIGVLNSAFGSPNQNPSNIPFDLAHIRFPIEYNYSKDKDKKEEVEKQLVSNLTKAIKDTAIHALQSQKEKYKPLIVWTEWEKNISTSQEFYVNEKINEVVKLTRQGISKPEESIRLLGLSGLGKTRIMLEAFRNVDDSEESVILTSRILYINYNNYSQADFQGIFTNLQNQGEDRIVIVDNCPQSLHRNLLQFTNHKKNKISLVTIDSNPEEIEQDKINGVNYIIIKKEDLTSIVNDILEKEFQVLGKDNLDKIREFSQGIPLMAVLIGESIKNGEKFIGKLDDKDLLDKLLGPRGQNERARTILKSCSVFNFFGIKDELKSQLNFIATNKDLTSLNGDNQVIINEFEETCHFFLKREIFERRGRLIGMRPFPLALSLAQEWLEPCSPERLLRVITSIADLPDFDKESLSDALSEQMKYLGYNENAVYIVEKIVGLDSPFDNTEVLNTELGSRLFRSFVEVNPVAVAQNFVRQFSNKSKDQLLAIVAGRRNIIWVLEKLCFDNRTFLESAKILFSFAVAENETWSNNATGQFLHLFKLILSGTEANLTDRLKIIDWGLNHSDKEYVGLAISAMKSGLSYGHFGRSGGAEKQGIKVLTDFYPTFQDTREYWNNILDRLFKITCQGNENSQLATGIMSDSIRSVFRAGFGELILPYLQKIAELKSDDWDEALENLKLTRKYEKTSLEKQTQLDLEEIINKLTKSDFISRFINVGADYYSNYSRVGSAEKILLLVSEFAKEFVESESEWPDYIMAITSNKYDYSYHLGNGIYSLINSSNDRVFHFIDLSVKSLKVLSKEDRNPTILGGFLSKVDKDVKLKFYQSLYGDEQLDYLLFYFLSIDIEGAENFNLLFNLIDSGKYNVDEFSAFAYSNAFSDLSFQELKEISRKFFTYGESGYAIIFDIFFNLGYNNEELKNMLSPIFKECILRLGVNRNRNRQLDQYKWTETISSILKDENEELFAISINDSIIDSIGINFSYHLDHEVQNIYSILLKRHFLAVWPKLSRALLSEEEDYLVFYELKNLLGSHIGGVGRNIGVLFDGDIESIFKWCHENEPLAPTRLAELIPIFGKNNDDYSELHPLCARLVNEFGHIESVLDNLSANMGTYSWIGSVVPLLTAKLNIFKHLATHSNLNVAQWSTRYVAYTEQQIQNEKNRDEELYR</sequence>
<dbReference type="SUPFAM" id="SSF52540">
    <property type="entry name" value="P-loop containing nucleoside triphosphate hydrolases"/>
    <property type="match status" value="1"/>
</dbReference>
<reference evidence="1 2" key="1">
    <citation type="submission" date="2017-04" db="EMBL/GenBank/DDBJ databases">
        <authorList>
            <person name="Afonso C.L."/>
            <person name="Miller P.J."/>
            <person name="Scott M.A."/>
            <person name="Spackman E."/>
            <person name="Goraichik I."/>
            <person name="Dimitrov K.M."/>
            <person name="Suarez D.L."/>
            <person name="Swayne D.E."/>
        </authorList>
    </citation>
    <scope>NUCLEOTIDE SEQUENCE [LARGE SCALE GENOMIC DNA]</scope>
    <source>
        <strain evidence="1 2">DSM 19625</strain>
    </source>
</reference>
<keyword evidence="2" id="KW-1185">Reference proteome</keyword>
<proteinExistence type="predicted"/>
<evidence type="ECO:0000313" key="1">
    <source>
        <dbReference type="EMBL" id="SMC95075.1"/>
    </source>
</evidence>
<name>A0A1W2DC72_9SPHI</name>
<evidence type="ECO:0000313" key="2">
    <source>
        <dbReference type="Proteomes" id="UP000192678"/>
    </source>
</evidence>
<dbReference type="STRING" id="475255.SAMN04488101_106175"/>
<dbReference type="InterPro" id="IPR027417">
    <property type="entry name" value="P-loop_NTPase"/>
</dbReference>
<protein>
    <submittedName>
        <fullName evidence="1">Uncharacterized protein</fullName>
    </submittedName>
</protein>
<dbReference type="OrthoDB" id="8910972at2"/>
<dbReference type="RefSeq" id="WP_084289778.1">
    <property type="nucleotide sequence ID" value="NZ_FWYB01000006.1"/>
</dbReference>